<keyword evidence="2" id="KW-0489">Methyltransferase</keyword>
<dbReference type="PANTHER" id="PTHR43191">
    <property type="entry name" value="RRNA METHYLTRANSFERASE 3"/>
    <property type="match status" value="1"/>
</dbReference>
<dbReference type="PANTHER" id="PTHR43191:SF2">
    <property type="entry name" value="RRNA METHYLTRANSFERASE 3, MITOCHONDRIAL"/>
    <property type="match status" value="1"/>
</dbReference>
<dbReference type="Proteomes" id="UP000192277">
    <property type="component" value="Unassembled WGS sequence"/>
</dbReference>
<comment type="similarity">
    <text evidence="1">Belongs to the class IV-like SAM-binding methyltransferase superfamily. RNA methyltransferase TrmH family.</text>
</comment>
<dbReference type="SMART" id="SM00967">
    <property type="entry name" value="SpoU_sub_bind"/>
    <property type="match status" value="1"/>
</dbReference>
<dbReference type="InterPro" id="IPR029026">
    <property type="entry name" value="tRNA_m1G_MTases_N"/>
</dbReference>
<keyword evidence="6" id="KW-1185">Reference proteome</keyword>
<dbReference type="InterPro" id="IPR013123">
    <property type="entry name" value="SpoU_subst-bd"/>
</dbReference>
<dbReference type="InterPro" id="IPR029028">
    <property type="entry name" value="Alpha/beta_knot_MTases"/>
</dbReference>
<evidence type="ECO:0000256" key="1">
    <source>
        <dbReference type="ARBA" id="ARBA00007228"/>
    </source>
</evidence>
<evidence type="ECO:0000256" key="2">
    <source>
        <dbReference type="ARBA" id="ARBA00022603"/>
    </source>
</evidence>
<organism evidence="5 6">
    <name type="scientific">Niastella koreensis</name>
    <dbReference type="NCBI Taxonomy" id="354356"/>
    <lineage>
        <taxon>Bacteria</taxon>
        <taxon>Pseudomonadati</taxon>
        <taxon>Bacteroidota</taxon>
        <taxon>Chitinophagia</taxon>
        <taxon>Chitinophagales</taxon>
        <taxon>Chitinophagaceae</taxon>
        <taxon>Niastella</taxon>
    </lineage>
</organism>
<dbReference type="CDD" id="cd18109">
    <property type="entry name" value="SpoU-like_RNA-MTase"/>
    <property type="match status" value="1"/>
</dbReference>
<dbReference type="InterPro" id="IPR053888">
    <property type="entry name" value="MRM3-like_sub_bind"/>
</dbReference>
<dbReference type="EMBL" id="LWBO01000003">
    <property type="protein sequence ID" value="OQP53181.1"/>
    <property type="molecule type" value="Genomic_DNA"/>
</dbReference>
<reference evidence="5 6" key="1">
    <citation type="submission" date="2016-04" db="EMBL/GenBank/DDBJ databases">
        <authorList>
            <person name="Chen L."/>
            <person name="Zhuang W."/>
            <person name="Wang G."/>
        </authorList>
    </citation>
    <scope>NUCLEOTIDE SEQUENCE [LARGE SCALE GENOMIC DNA]</scope>
    <source>
        <strain evidence="6">GR20</strain>
    </source>
</reference>
<dbReference type="InterPro" id="IPR029064">
    <property type="entry name" value="Ribosomal_eL30-like_sf"/>
</dbReference>
<protein>
    <recommendedName>
        <fullName evidence="4">RNA 2-O ribose methyltransferase substrate binding domain-containing protein</fullName>
    </recommendedName>
</protein>
<dbReference type="SUPFAM" id="SSF55315">
    <property type="entry name" value="L30e-like"/>
    <property type="match status" value="1"/>
</dbReference>
<evidence type="ECO:0000259" key="4">
    <source>
        <dbReference type="SMART" id="SM00967"/>
    </source>
</evidence>
<evidence type="ECO:0000256" key="3">
    <source>
        <dbReference type="ARBA" id="ARBA00022679"/>
    </source>
</evidence>
<evidence type="ECO:0000313" key="6">
    <source>
        <dbReference type="Proteomes" id="UP000192277"/>
    </source>
</evidence>
<proteinExistence type="inferred from homology"/>
<dbReference type="Pfam" id="PF22435">
    <property type="entry name" value="MRM3-like_sub_bind"/>
    <property type="match status" value="1"/>
</dbReference>
<dbReference type="Gene3D" id="3.40.1280.10">
    <property type="match status" value="1"/>
</dbReference>
<dbReference type="InterPro" id="IPR051259">
    <property type="entry name" value="rRNA_Methyltransferase"/>
</dbReference>
<dbReference type="SUPFAM" id="SSF75217">
    <property type="entry name" value="alpha/beta knot"/>
    <property type="match status" value="1"/>
</dbReference>
<evidence type="ECO:0000313" key="5">
    <source>
        <dbReference type="EMBL" id="OQP53181.1"/>
    </source>
</evidence>
<dbReference type="InterPro" id="IPR001537">
    <property type="entry name" value="SpoU_MeTrfase"/>
</dbReference>
<accession>A0ABX3P3A6</accession>
<feature type="domain" description="RNA 2-O ribose methyltransferase substrate binding" evidence="4">
    <location>
        <begin position="26"/>
        <end position="94"/>
    </location>
</feature>
<gene>
    <name evidence="5" type="ORF">A4D02_22565</name>
</gene>
<name>A0ABX3P3A6_9BACT</name>
<sequence length="245" mass="26573">MLIKSQVKYIQSLSHKKLRDTEEVFVAEGPKLINELLIAGLPLQQLYAVKEWIAEHGRQLSGSVTEITPSELERISHLQTPNQVLGIFKKPVFTANRPARNTLSLMLDTIQDPGNLGTIIRCADWFGITQVFCSVDCADAYGPKVVQSTMGSIARVQVVYGELTAMLKAEPELPAFAAVLNGTELRKLAPIKEGVIIIGNESKGISADILALCQNRITIPRHGQAESLNAAVATGIILSYLTGAV</sequence>
<keyword evidence="3" id="KW-0808">Transferase</keyword>
<dbReference type="Pfam" id="PF00588">
    <property type="entry name" value="SpoU_methylase"/>
    <property type="match status" value="1"/>
</dbReference>
<comment type="caution">
    <text evidence="5">The sequence shown here is derived from an EMBL/GenBank/DDBJ whole genome shotgun (WGS) entry which is preliminary data.</text>
</comment>
<dbReference type="Gene3D" id="3.30.1330.30">
    <property type="match status" value="1"/>
</dbReference>
<dbReference type="RefSeq" id="WP_014218279.1">
    <property type="nucleotide sequence ID" value="NZ_LWBO01000003.1"/>
</dbReference>